<organism evidence="11 12">
    <name type="scientific">Peptoniphilus stercorisuis</name>
    <dbReference type="NCBI Taxonomy" id="1436965"/>
    <lineage>
        <taxon>Bacteria</taxon>
        <taxon>Bacillati</taxon>
        <taxon>Bacillota</taxon>
        <taxon>Tissierellia</taxon>
        <taxon>Tissierellales</taxon>
        <taxon>Peptoniphilaceae</taxon>
        <taxon>Peptoniphilus</taxon>
    </lineage>
</organism>
<keyword evidence="5" id="KW-1003">Cell membrane</keyword>
<evidence type="ECO:0000256" key="7">
    <source>
        <dbReference type="ARBA" id="ARBA00022989"/>
    </source>
</evidence>
<evidence type="ECO:0000256" key="1">
    <source>
        <dbReference type="ARBA" id="ARBA00004651"/>
    </source>
</evidence>
<comment type="similarity">
    <text evidence="2">Belongs to the multi antimicrobial extrusion (MATE) (TC 2.A.66.1) family. MepA subfamily.</text>
</comment>
<evidence type="ECO:0000256" key="6">
    <source>
        <dbReference type="ARBA" id="ARBA00022692"/>
    </source>
</evidence>
<sequence length="452" mass="50192">MKNREIILSKEKPRNAIVKLAIPAIIALLVKAFYNIVDTFYIGMLNDEIALAAVGVTLPIILISSSVENIFASGSSVLVGKYLGENKKEKSSEILSSTFLVSIIIGLVFSLSGIFFMEDILKVFGASEITLPKAKEYAIFMFLSILVNVPSESLSFSLRAESSVKITTIAVTIGAILNIILDPIFMFSFGLNLGIKGAAMASLISQIVSFIIILWYYLSKRSIVELDFKNININLDMLKNIIKIGLPTAIMQITMAIGTALTNISISKLNNSHYILASYGVVQRLIVIGLFIILGFMQGYQPVIAYAKGAKNKERFKESYKFTKIMTVFISIVISIFFILFAKPLISLFNKNEIILDYGSKILISQVLFYFVFGISYMLTVTLQVINMPKVGMLISFVRQGIVYPLIILNLPRIFGIKGLYLSQPIADLISLVILIYIIKKINLKNKIADFT</sequence>
<feature type="transmembrane region" description="Helical" evidence="10">
    <location>
        <begin position="240"/>
        <end position="261"/>
    </location>
</feature>
<feature type="transmembrane region" description="Helical" evidence="10">
    <location>
        <begin position="20"/>
        <end position="37"/>
    </location>
</feature>
<proteinExistence type="inferred from homology"/>
<dbReference type="PIRSF" id="PIRSF006603">
    <property type="entry name" value="DinF"/>
    <property type="match status" value="1"/>
</dbReference>
<evidence type="ECO:0000256" key="8">
    <source>
        <dbReference type="ARBA" id="ARBA00023136"/>
    </source>
</evidence>
<evidence type="ECO:0000313" key="11">
    <source>
        <dbReference type="EMBL" id="MBP2024650.1"/>
    </source>
</evidence>
<evidence type="ECO:0000256" key="3">
    <source>
        <dbReference type="ARBA" id="ARBA00022106"/>
    </source>
</evidence>
<keyword evidence="4" id="KW-0813">Transport</keyword>
<dbReference type="InterPro" id="IPR045070">
    <property type="entry name" value="MATE_MepA-like"/>
</dbReference>
<feature type="transmembrane region" description="Helical" evidence="10">
    <location>
        <begin position="322"/>
        <end position="342"/>
    </location>
</feature>
<dbReference type="EMBL" id="JAGGLJ010000001">
    <property type="protein sequence ID" value="MBP2024650.1"/>
    <property type="molecule type" value="Genomic_DNA"/>
</dbReference>
<dbReference type="InterPro" id="IPR051327">
    <property type="entry name" value="MATE_MepA_subfamily"/>
</dbReference>
<reference evidence="11 12" key="1">
    <citation type="submission" date="2021-03" db="EMBL/GenBank/DDBJ databases">
        <title>Genomic Encyclopedia of Type Strains, Phase IV (KMG-IV): sequencing the most valuable type-strain genomes for metagenomic binning, comparative biology and taxonomic classification.</title>
        <authorList>
            <person name="Goeker M."/>
        </authorList>
    </citation>
    <scope>NUCLEOTIDE SEQUENCE [LARGE SCALE GENOMIC DNA]</scope>
    <source>
        <strain evidence="11 12">DSM 27563</strain>
    </source>
</reference>
<evidence type="ECO:0000313" key="12">
    <source>
        <dbReference type="Proteomes" id="UP001519306"/>
    </source>
</evidence>
<feature type="transmembrane region" description="Helical" evidence="10">
    <location>
        <begin position="197"/>
        <end position="219"/>
    </location>
</feature>
<feature type="transmembrane region" description="Helical" evidence="10">
    <location>
        <begin position="49"/>
        <end position="73"/>
    </location>
</feature>
<evidence type="ECO:0000256" key="9">
    <source>
        <dbReference type="ARBA" id="ARBA00023251"/>
    </source>
</evidence>
<evidence type="ECO:0000256" key="2">
    <source>
        <dbReference type="ARBA" id="ARBA00008417"/>
    </source>
</evidence>
<dbReference type="NCBIfam" id="TIGR00797">
    <property type="entry name" value="matE"/>
    <property type="match status" value="1"/>
</dbReference>
<dbReference type="InterPro" id="IPR002528">
    <property type="entry name" value="MATE_fam"/>
</dbReference>
<dbReference type="CDD" id="cd13143">
    <property type="entry name" value="MATE_MepA_like"/>
    <property type="match status" value="1"/>
</dbReference>
<dbReference type="Proteomes" id="UP001519306">
    <property type="component" value="Unassembled WGS sequence"/>
</dbReference>
<feature type="transmembrane region" description="Helical" evidence="10">
    <location>
        <begin position="168"/>
        <end position="191"/>
    </location>
</feature>
<dbReference type="PANTHER" id="PTHR43823:SF3">
    <property type="entry name" value="MULTIDRUG EXPORT PROTEIN MEPA"/>
    <property type="match status" value="1"/>
</dbReference>
<dbReference type="InterPro" id="IPR048279">
    <property type="entry name" value="MdtK-like"/>
</dbReference>
<evidence type="ECO:0000256" key="5">
    <source>
        <dbReference type="ARBA" id="ARBA00022475"/>
    </source>
</evidence>
<keyword evidence="9" id="KW-0046">Antibiotic resistance</keyword>
<dbReference type="RefSeq" id="WP_210059952.1">
    <property type="nucleotide sequence ID" value="NZ_JAGGLJ010000001.1"/>
</dbReference>
<protein>
    <recommendedName>
        <fullName evidence="3">Multidrug export protein MepA</fullName>
    </recommendedName>
</protein>
<keyword evidence="12" id="KW-1185">Reference proteome</keyword>
<evidence type="ECO:0000256" key="4">
    <source>
        <dbReference type="ARBA" id="ARBA00022448"/>
    </source>
</evidence>
<feature type="transmembrane region" description="Helical" evidence="10">
    <location>
        <begin position="421"/>
        <end position="439"/>
    </location>
</feature>
<feature type="transmembrane region" description="Helical" evidence="10">
    <location>
        <begin position="137"/>
        <end position="156"/>
    </location>
</feature>
<keyword evidence="7 10" id="KW-1133">Transmembrane helix</keyword>
<keyword evidence="8 10" id="KW-0472">Membrane</keyword>
<accession>A0ABS4KA55</accession>
<dbReference type="Pfam" id="PF01554">
    <property type="entry name" value="MatE"/>
    <property type="match status" value="2"/>
</dbReference>
<keyword evidence="6 10" id="KW-0812">Transmembrane</keyword>
<name>A0ABS4KA55_9FIRM</name>
<evidence type="ECO:0000256" key="10">
    <source>
        <dbReference type="SAM" id="Phobius"/>
    </source>
</evidence>
<gene>
    <name evidence="11" type="ORF">J2Z71_000165</name>
</gene>
<feature type="transmembrane region" description="Helical" evidence="10">
    <location>
        <begin position="94"/>
        <end position="117"/>
    </location>
</feature>
<feature type="transmembrane region" description="Helical" evidence="10">
    <location>
        <begin position="281"/>
        <end position="301"/>
    </location>
</feature>
<comment type="caution">
    <text evidence="11">The sequence shown here is derived from an EMBL/GenBank/DDBJ whole genome shotgun (WGS) entry which is preliminary data.</text>
</comment>
<dbReference type="PANTHER" id="PTHR43823">
    <property type="entry name" value="SPORULATION PROTEIN YKVU"/>
    <property type="match status" value="1"/>
</dbReference>
<comment type="subcellular location">
    <subcellularLocation>
        <location evidence="1">Cell membrane</location>
        <topology evidence="1">Multi-pass membrane protein</topology>
    </subcellularLocation>
</comment>
<feature type="transmembrane region" description="Helical" evidence="10">
    <location>
        <begin position="391"/>
        <end position="409"/>
    </location>
</feature>
<feature type="transmembrane region" description="Helical" evidence="10">
    <location>
        <begin position="362"/>
        <end position="379"/>
    </location>
</feature>